<dbReference type="PANTHER" id="PTHR43109:SF3">
    <property type="entry name" value="DYNEIN AXONEMAL ASSEMBLY FACTOR 8"/>
    <property type="match status" value="1"/>
</dbReference>
<dbReference type="SUPFAM" id="SSF54919">
    <property type="entry name" value="Nucleoside diphosphate kinase, NDK"/>
    <property type="match status" value="2"/>
</dbReference>
<evidence type="ECO:0000259" key="5">
    <source>
        <dbReference type="PROSITE" id="PS51229"/>
    </source>
</evidence>
<evidence type="ECO:0000313" key="7">
    <source>
        <dbReference type="Proteomes" id="UP001642464"/>
    </source>
</evidence>
<dbReference type="Gene3D" id="3.30.70.141">
    <property type="entry name" value="Nucleoside diphosphate kinase-like domain"/>
    <property type="match status" value="2"/>
</dbReference>
<evidence type="ECO:0000313" key="6">
    <source>
        <dbReference type="EMBL" id="CAK9089732.1"/>
    </source>
</evidence>
<sequence length="1425" mass="156749">MDTWEWPAELDEFLEYCVEEHGDDWAAISRTFLEVASGLDEQLADRAEEAFSAESLQQRYVLLHGAPSAPSAPTDPGTEVTELTEVDWKEHALAEETPSQFSVLTDSLEERVRRIYNNVQLRLPSVYARDEEDSERASEVGRPESEGEDALNEAAVRLFGSTDYRNIVENLADEDQEQLDLSDLSKSPPIDKDPSGLIARALRGEEEPVQSSSEDSAVDDFRAMRQAVKDSSNQLADDPQKPKKPRVQPKVQVKPTSAKPKPKPKAAPGFVRLELVESSSESEEEPEESSEEEEGEWDSHLRVLARLESKAPDGDCPWDVWLQATRSWPQLKAKLNSPDFGRKGGDLRVKFDVELLKKVTQEEKQARADARQARIENIENQKSRVNEYIEEAERRREMMKGRIGGYILAPRNEKLEETLRKQSHRQEDPKQGEIVKPLPKRLPQARVNGSNNTPKKSPQGKANTDAHKAKEEAALARDEQKAKERKQKLVDLVQQVQQHRIPLWDETVSFGPNLPILTARALSLLNEKGSEHSVFFLRWGEGTQRRMLSLALSHRIAECMILLPVADILPVLKADERAKLDGWTSVVAFLARSVGQARALLAPDGEPSLIGPCPDAIDLFRRPLALWSFEPGSATNLDIEPLEETLCVALFTKKLREDPEILETVLREIDVQGLTLVGLRLVIPDLVSASAAVSVSLKAAVKPHEEALLLALRGPHALALWRVMLGPSDPVLARQTDPQSLNAKFGGENRSEALAFAPPSSLGKAAADVAWAFGGRIEAEEAILPKEPLHGMQVAAPKIYAFEISGPLSFTSSGPLMGALLLRCGRVLNIEGAGPRLVVHAMRQGGADFLKHCKLSPPPGDLQAGLPGRNLAVATLESSISVAGHEVRPLAELLQPPPPIPEVSTDEVDEVEPEVLILGLRPQSGLASPLLLQATLEALSHKFQQEEPGAFSSLELLGVRLVDLDTLSSMSGADSALRTTTSMALQGFRSFAQVARHALDEASNYWWSSASGGEAIEHGVVSLICLRGENAIRRFKNFLVREWTLTAATSGEVLFSPTRAVARQCYRAFFQLEEPTFQVDPLSSVHRFSQTHRLSEAICFPRVGRPQQAFALITPPDLNATLYRALTVFEQQGFQLLGAFALGPLPHPWAEALYAQELEDGSLNKEDWPAFYEAMGKGEDEDFRCIFLVLSRQQAVKKVAQLCGAADPEVNHKLLRASLRHGRDRIHNGIRCATSLRSAEKLLRLLEPTVAPRVCLRRLGLDAEAAQQGLQCALLVAVSAQLSHLQLLRDCLHSLQAAHHTVVGLRFSAGWPTSATSDVKVPWRNPMEKVSELIDAGTWPIFLALEGRYVLSAADALSGLKAQGVAFYVASNAQQGRVANGIKSKHFSSFFICLDEDPFAGAADVAEVFGSLPGARHYLVEDATS</sequence>
<accession>A0ABP0QNE2</accession>
<dbReference type="Proteomes" id="UP001642464">
    <property type="component" value="Unassembled WGS sequence"/>
</dbReference>
<name>A0ABP0QNE2_9DINO</name>
<dbReference type="EMBL" id="CAXAMM010039884">
    <property type="protein sequence ID" value="CAK9089732.1"/>
    <property type="molecule type" value="Genomic_DNA"/>
</dbReference>
<evidence type="ECO:0000256" key="4">
    <source>
        <dbReference type="SAM" id="MobiDB-lite"/>
    </source>
</evidence>
<gene>
    <name evidence="6" type="ORF">SCF082_LOCUS42335</name>
</gene>
<feature type="coiled-coil region" evidence="3">
    <location>
        <begin position="356"/>
        <end position="398"/>
    </location>
</feature>
<keyword evidence="7" id="KW-1185">Reference proteome</keyword>
<feature type="compositionally biased region" description="Basic and acidic residues" evidence="4">
    <location>
        <begin position="135"/>
        <end position="145"/>
    </location>
</feature>
<feature type="compositionally biased region" description="Acidic residues" evidence="4">
    <location>
        <begin position="280"/>
        <end position="296"/>
    </location>
</feature>
<feature type="region of interest" description="Disordered" evidence="4">
    <location>
        <begin position="129"/>
        <end position="151"/>
    </location>
</feature>
<proteinExistence type="predicted"/>
<keyword evidence="3" id="KW-0175">Coiled coil</keyword>
<feature type="region of interest" description="Disordered" evidence="4">
    <location>
        <begin position="418"/>
        <end position="481"/>
    </location>
</feature>
<dbReference type="PANTHER" id="PTHR43109">
    <property type="entry name" value="NUCLEOSIDE DIPHOSPHATE KINASE 7"/>
    <property type="match status" value="1"/>
</dbReference>
<keyword evidence="2" id="KW-0963">Cytoplasm</keyword>
<evidence type="ECO:0000256" key="2">
    <source>
        <dbReference type="ARBA" id="ARBA00022490"/>
    </source>
</evidence>
<feature type="region of interest" description="Disordered" evidence="4">
    <location>
        <begin position="174"/>
        <end position="301"/>
    </location>
</feature>
<feature type="compositionally biased region" description="Basic and acidic residues" evidence="4">
    <location>
        <begin position="418"/>
        <end position="433"/>
    </location>
</feature>
<feature type="compositionally biased region" description="Low complexity" evidence="4">
    <location>
        <begin position="248"/>
        <end position="259"/>
    </location>
</feature>
<protein>
    <recommendedName>
        <fullName evidence="5">DCUN1 domain-containing protein</fullName>
    </recommendedName>
</protein>
<comment type="caution">
    <text evidence="6">The sequence shown here is derived from an EMBL/GenBank/DDBJ whole genome shotgun (WGS) entry which is preliminary data.</text>
</comment>
<feature type="compositionally biased region" description="Basic and acidic residues" evidence="4">
    <location>
        <begin position="464"/>
        <end position="481"/>
    </location>
</feature>
<organism evidence="6 7">
    <name type="scientific">Durusdinium trenchii</name>
    <dbReference type="NCBI Taxonomy" id="1381693"/>
    <lineage>
        <taxon>Eukaryota</taxon>
        <taxon>Sar</taxon>
        <taxon>Alveolata</taxon>
        <taxon>Dinophyceae</taxon>
        <taxon>Suessiales</taxon>
        <taxon>Symbiodiniaceae</taxon>
        <taxon>Durusdinium</taxon>
    </lineage>
</organism>
<evidence type="ECO:0000256" key="1">
    <source>
        <dbReference type="ARBA" id="ARBA00004496"/>
    </source>
</evidence>
<evidence type="ECO:0000256" key="3">
    <source>
        <dbReference type="SAM" id="Coils"/>
    </source>
</evidence>
<dbReference type="InterPro" id="IPR036850">
    <property type="entry name" value="NDK-like_dom_sf"/>
</dbReference>
<dbReference type="InterPro" id="IPR005176">
    <property type="entry name" value="PONY_dom"/>
</dbReference>
<feature type="domain" description="DCUN1" evidence="5">
    <location>
        <begin position="1"/>
        <end position="18"/>
    </location>
</feature>
<dbReference type="PROSITE" id="PS51229">
    <property type="entry name" value="DCUN1"/>
    <property type="match status" value="1"/>
</dbReference>
<comment type="subcellular location">
    <subcellularLocation>
        <location evidence="1">Cytoplasm</location>
    </subcellularLocation>
</comment>
<feature type="compositionally biased region" description="Polar residues" evidence="4">
    <location>
        <begin position="447"/>
        <end position="462"/>
    </location>
</feature>
<reference evidence="6 7" key="1">
    <citation type="submission" date="2024-02" db="EMBL/GenBank/DDBJ databases">
        <authorList>
            <person name="Chen Y."/>
            <person name="Shah S."/>
            <person name="Dougan E. K."/>
            <person name="Thang M."/>
            <person name="Chan C."/>
        </authorList>
    </citation>
    <scope>NUCLEOTIDE SEQUENCE [LARGE SCALE GENOMIC DNA]</scope>
</reference>